<evidence type="ECO:0000313" key="3">
    <source>
        <dbReference type="Proteomes" id="UP001595698"/>
    </source>
</evidence>
<keyword evidence="3" id="KW-1185">Reference proteome</keyword>
<feature type="transmembrane region" description="Helical" evidence="1">
    <location>
        <begin position="44"/>
        <end position="64"/>
    </location>
</feature>
<keyword evidence="1" id="KW-0812">Transmembrane</keyword>
<feature type="transmembrane region" description="Helical" evidence="1">
    <location>
        <begin position="12"/>
        <end position="32"/>
    </location>
</feature>
<comment type="caution">
    <text evidence="2">The sequence shown here is derived from an EMBL/GenBank/DDBJ whole genome shotgun (WGS) entry which is preliminary data.</text>
</comment>
<sequence>MLTVAVWLGRQGIKYGHWSGLILLVSLLSVIAYIAHQEPTGGEFWWLIESFAIMLALVLAISFFREKRAERKDNRN</sequence>
<evidence type="ECO:0000256" key="1">
    <source>
        <dbReference type="SAM" id="Phobius"/>
    </source>
</evidence>
<evidence type="ECO:0000313" key="2">
    <source>
        <dbReference type="EMBL" id="MFC3978797.1"/>
    </source>
</evidence>
<keyword evidence="1" id="KW-1133">Transmembrane helix</keyword>
<organism evidence="2 3">
    <name type="scientific">Streptosporangium jomthongense</name>
    <dbReference type="NCBI Taxonomy" id="1193683"/>
    <lineage>
        <taxon>Bacteria</taxon>
        <taxon>Bacillati</taxon>
        <taxon>Actinomycetota</taxon>
        <taxon>Actinomycetes</taxon>
        <taxon>Streptosporangiales</taxon>
        <taxon>Streptosporangiaceae</taxon>
        <taxon>Streptosporangium</taxon>
    </lineage>
</organism>
<name>A0ABV8ER20_9ACTN</name>
<reference evidence="3" key="1">
    <citation type="journal article" date="2019" name="Int. J. Syst. Evol. Microbiol.">
        <title>The Global Catalogue of Microorganisms (GCM) 10K type strain sequencing project: providing services to taxonomists for standard genome sequencing and annotation.</title>
        <authorList>
            <consortium name="The Broad Institute Genomics Platform"/>
            <consortium name="The Broad Institute Genome Sequencing Center for Infectious Disease"/>
            <person name="Wu L."/>
            <person name="Ma J."/>
        </authorList>
    </citation>
    <scope>NUCLEOTIDE SEQUENCE [LARGE SCALE GENOMIC DNA]</scope>
    <source>
        <strain evidence="3">TBRC 7912</strain>
    </source>
</reference>
<accession>A0ABV8ER20</accession>
<proteinExistence type="predicted"/>
<dbReference type="EMBL" id="JBHSBC010000001">
    <property type="protein sequence ID" value="MFC3978797.1"/>
    <property type="molecule type" value="Genomic_DNA"/>
</dbReference>
<gene>
    <name evidence="2" type="ORF">ACFOYY_01595</name>
</gene>
<protein>
    <submittedName>
        <fullName evidence="2">Uncharacterized protein</fullName>
    </submittedName>
</protein>
<keyword evidence="1" id="KW-0472">Membrane</keyword>
<dbReference type="Proteomes" id="UP001595698">
    <property type="component" value="Unassembled WGS sequence"/>
</dbReference>